<dbReference type="Proteomes" id="UP000095300">
    <property type="component" value="Unassembled WGS sequence"/>
</dbReference>
<name>A0A1I8PD18_STOCA</name>
<feature type="chain" id="PRO_5014271760" description="CREG-like beta-barrel domain-containing protein" evidence="1">
    <location>
        <begin position="22"/>
        <end position="197"/>
    </location>
</feature>
<dbReference type="InterPro" id="IPR012349">
    <property type="entry name" value="Split_barrel_FMN-bd"/>
</dbReference>
<dbReference type="EnsemblMetazoa" id="SCAU006990-RA">
    <property type="protein sequence ID" value="SCAU006990-PA"/>
    <property type="gene ID" value="SCAU006990"/>
</dbReference>
<feature type="domain" description="CREG-like beta-barrel" evidence="2">
    <location>
        <begin position="27"/>
        <end position="194"/>
    </location>
</feature>
<dbReference type="AlphaFoldDB" id="A0A1I8PD18"/>
<dbReference type="InterPro" id="IPR055343">
    <property type="entry name" value="CREG_beta-barrel"/>
</dbReference>
<evidence type="ECO:0000313" key="3">
    <source>
        <dbReference type="EnsemblMetazoa" id="SCAU006990-PA"/>
    </source>
</evidence>
<feature type="signal peptide" evidence="1">
    <location>
        <begin position="1"/>
        <end position="21"/>
    </location>
</feature>
<dbReference type="GO" id="GO:0005737">
    <property type="term" value="C:cytoplasm"/>
    <property type="evidence" value="ECO:0007669"/>
    <property type="project" value="UniProtKB-ARBA"/>
</dbReference>
<organism evidence="3 4">
    <name type="scientific">Stomoxys calcitrans</name>
    <name type="common">Stable fly</name>
    <name type="synonym">Conops calcitrans</name>
    <dbReference type="NCBI Taxonomy" id="35570"/>
    <lineage>
        <taxon>Eukaryota</taxon>
        <taxon>Metazoa</taxon>
        <taxon>Ecdysozoa</taxon>
        <taxon>Arthropoda</taxon>
        <taxon>Hexapoda</taxon>
        <taxon>Insecta</taxon>
        <taxon>Pterygota</taxon>
        <taxon>Neoptera</taxon>
        <taxon>Endopterygota</taxon>
        <taxon>Diptera</taxon>
        <taxon>Brachycera</taxon>
        <taxon>Muscomorpha</taxon>
        <taxon>Muscoidea</taxon>
        <taxon>Muscidae</taxon>
        <taxon>Stomoxys</taxon>
    </lineage>
</organism>
<protein>
    <recommendedName>
        <fullName evidence="2">CREG-like beta-barrel domain-containing protein</fullName>
    </recommendedName>
</protein>
<sequence>MISKILPVALLLALYLNAVSAASTYKEKDHALVARRLVHQTNWAAISTISTHRKLKDYPMVQILSINDNDAQKKSTGRIQFLLTNLDFTGKDVKQNNKVSLLFNDEQLLHCSEQNLDPMEPTCARTIISGEVKKMDESQKGYQEALASFVERHPAAQKWLDKHNFYLCELEITNIFVLDFYGGAHNIKPEDYYKVTL</sequence>
<dbReference type="SUPFAM" id="SSF50475">
    <property type="entry name" value="FMN-binding split barrel"/>
    <property type="match status" value="1"/>
</dbReference>
<dbReference type="EnsemblMetazoa" id="SCAU006990-RB">
    <property type="protein sequence ID" value="SCAU006990-PB"/>
    <property type="gene ID" value="SCAU006990"/>
</dbReference>
<evidence type="ECO:0000259" key="2">
    <source>
        <dbReference type="Pfam" id="PF13883"/>
    </source>
</evidence>
<dbReference type="PANTHER" id="PTHR13343">
    <property type="entry name" value="CREG1 PROTEIN"/>
    <property type="match status" value="1"/>
</dbReference>
<dbReference type="OrthoDB" id="46836at2759"/>
<gene>
    <name evidence="3" type="primary">106094368</name>
</gene>
<dbReference type="PANTHER" id="PTHR13343:SF17">
    <property type="entry name" value="CELLULAR REPRESSOR OF E1A-STIMULATED GENES, ISOFORM A"/>
    <property type="match status" value="1"/>
</dbReference>
<keyword evidence="1" id="KW-0732">Signal</keyword>
<reference evidence="3" key="2">
    <citation type="submission" date="2020-05" db="UniProtKB">
        <authorList>
            <consortium name="EnsemblMetazoa"/>
        </authorList>
    </citation>
    <scope>IDENTIFICATION</scope>
    <source>
        <strain evidence="3">USDA</strain>
    </source>
</reference>
<evidence type="ECO:0000313" key="4">
    <source>
        <dbReference type="Proteomes" id="UP000095300"/>
    </source>
</evidence>
<dbReference type="VEuPathDB" id="VectorBase:SCAU006990"/>
<reference evidence="4" key="1">
    <citation type="submission" date="2015-05" db="EMBL/GenBank/DDBJ databases">
        <authorList>
            <person name="Wilson R.K."/>
            <person name="Warren W.C."/>
            <person name="Olafson P."/>
        </authorList>
    </citation>
    <scope>NUCLEOTIDE SEQUENCE [LARGE SCALE GENOMIC DNA]</scope>
    <source>
        <strain evidence="4">USDA</strain>
    </source>
</reference>
<evidence type="ECO:0000256" key="1">
    <source>
        <dbReference type="SAM" id="SignalP"/>
    </source>
</evidence>
<accession>A0A1I8PD18</accession>
<dbReference type="KEGG" id="scac:106094368"/>
<dbReference type="GO" id="GO:0005615">
    <property type="term" value="C:extracellular space"/>
    <property type="evidence" value="ECO:0007669"/>
    <property type="project" value="TreeGrafter"/>
</dbReference>
<proteinExistence type="predicted"/>
<dbReference type="Pfam" id="PF13883">
    <property type="entry name" value="CREG_beta-barrel"/>
    <property type="match status" value="1"/>
</dbReference>
<dbReference type="Gene3D" id="2.30.110.10">
    <property type="entry name" value="Electron Transport, Fmn-binding Protein, Chain A"/>
    <property type="match status" value="1"/>
</dbReference>
<keyword evidence="4" id="KW-1185">Reference proteome</keyword>